<sequence length="87" mass="9922">MVCIDRYTLSCLINVQHMFRSGHVSQLPCYVSCHTHTARYRENYFVLAILLSVITVNVKEPGREGGWVVLFNPFWSLCDQGRGLSST</sequence>
<accession>A0AAV3AUN3</accession>
<protein>
    <submittedName>
        <fullName evidence="1">Uncharacterized protein</fullName>
    </submittedName>
</protein>
<gene>
    <name evidence="1" type="ORF">GDO54_006460</name>
</gene>
<comment type="caution">
    <text evidence="1">The sequence shown here is derived from an EMBL/GenBank/DDBJ whole genome shotgun (WGS) entry which is preliminary data.</text>
</comment>
<proteinExistence type="predicted"/>
<keyword evidence="2" id="KW-1185">Reference proteome</keyword>
<dbReference type="Proteomes" id="UP001181693">
    <property type="component" value="Unassembled WGS sequence"/>
</dbReference>
<reference evidence="1" key="1">
    <citation type="thesis" date="2020" institute="ProQuest LLC" country="789 East Eisenhower Parkway, Ann Arbor, MI, USA">
        <title>Comparative Genomics and Chromosome Evolution.</title>
        <authorList>
            <person name="Mudd A.B."/>
        </authorList>
    </citation>
    <scope>NUCLEOTIDE SEQUENCE</scope>
    <source>
        <strain evidence="1">1538</strain>
        <tissue evidence="1">Blood</tissue>
    </source>
</reference>
<dbReference type="AlphaFoldDB" id="A0AAV3AUN3"/>
<name>A0AAV3AUN3_PYXAD</name>
<organism evidence="1 2">
    <name type="scientific">Pyxicephalus adspersus</name>
    <name type="common">African bullfrog</name>
    <dbReference type="NCBI Taxonomy" id="30357"/>
    <lineage>
        <taxon>Eukaryota</taxon>
        <taxon>Metazoa</taxon>
        <taxon>Chordata</taxon>
        <taxon>Craniata</taxon>
        <taxon>Vertebrata</taxon>
        <taxon>Euteleostomi</taxon>
        <taxon>Amphibia</taxon>
        <taxon>Batrachia</taxon>
        <taxon>Anura</taxon>
        <taxon>Neobatrachia</taxon>
        <taxon>Ranoidea</taxon>
        <taxon>Pyxicephalidae</taxon>
        <taxon>Pyxicephalinae</taxon>
        <taxon>Pyxicephalus</taxon>
    </lineage>
</organism>
<evidence type="ECO:0000313" key="1">
    <source>
        <dbReference type="EMBL" id="DBA30492.1"/>
    </source>
</evidence>
<evidence type="ECO:0000313" key="2">
    <source>
        <dbReference type="Proteomes" id="UP001181693"/>
    </source>
</evidence>
<dbReference type="EMBL" id="DYDO01000002">
    <property type="protein sequence ID" value="DBA30492.1"/>
    <property type="molecule type" value="Genomic_DNA"/>
</dbReference>